<evidence type="ECO:0000313" key="1">
    <source>
        <dbReference type="EMBL" id="KAL1634556.1"/>
    </source>
</evidence>
<accession>A0ABR3T5H7</accession>
<gene>
    <name evidence="1" type="ORF">SLS56_002249</name>
</gene>
<organism evidence="1 2">
    <name type="scientific">Neofusicoccum ribis</name>
    <dbReference type="NCBI Taxonomy" id="45134"/>
    <lineage>
        <taxon>Eukaryota</taxon>
        <taxon>Fungi</taxon>
        <taxon>Dikarya</taxon>
        <taxon>Ascomycota</taxon>
        <taxon>Pezizomycotina</taxon>
        <taxon>Dothideomycetes</taxon>
        <taxon>Dothideomycetes incertae sedis</taxon>
        <taxon>Botryosphaeriales</taxon>
        <taxon>Botryosphaeriaceae</taxon>
        <taxon>Neofusicoccum</taxon>
    </lineage>
</organism>
<protein>
    <submittedName>
        <fullName evidence="1">Uncharacterized protein</fullName>
    </submittedName>
</protein>
<dbReference type="Proteomes" id="UP001521116">
    <property type="component" value="Unassembled WGS sequence"/>
</dbReference>
<comment type="caution">
    <text evidence="1">The sequence shown here is derived from an EMBL/GenBank/DDBJ whole genome shotgun (WGS) entry which is preliminary data.</text>
</comment>
<evidence type="ECO:0000313" key="2">
    <source>
        <dbReference type="Proteomes" id="UP001521116"/>
    </source>
</evidence>
<proteinExistence type="predicted"/>
<reference evidence="1 2" key="1">
    <citation type="submission" date="2024-02" db="EMBL/GenBank/DDBJ databases">
        <title>De novo assembly and annotation of 12 fungi associated with fruit tree decline syndrome in Ontario, Canada.</title>
        <authorList>
            <person name="Sulman M."/>
            <person name="Ellouze W."/>
            <person name="Ilyukhin E."/>
        </authorList>
    </citation>
    <scope>NUCLEOTIDE SEQUENCE [LARGE SCALE GENOMIC DNA]</scope>
    <source>
        <strain evidence="1 2">M1-105</strain>
    </source>
</reference>
<sequence>MRDLTTSIILSPDLHQEYIMSGASNPTAALQSSLQSLISAIEAQPEFAGQESQRKGKVFFMWDFVSNTKRMLDNLHITPDSFAGDKRETKSDVMQRAMFANILFNDTTGKLTAMCGGDTTEFNADVKAKSEDCQNKAGEWGISEGLLSG</sequence>
<name>A0ABR3T5H7_9PEZI</name>
<keyword evidence="2" id="KW-1185">Reference proteome</keyword>
<dbReference type="EMBL" id="JAJVDC020000015">
    <property type="protein sequence ID" value="KAL1634556.1"/>
    <property type="molecule type" value="Genomic_DNA"/>
</dbReference>